<comment type="caution">
    <text evidence="1">The sequence shown here is derived from an EMBL/GenBank/DDBJ whole genome shotgun (WGS) entry which is preliminary data.</text>
</comment>
<sequence length="132" mass="14021">MEGGSEEGGWKEGQEGTGVWAPPQEGFPQIQRCLVVLTALQEPAEGGRQEEVSASDRGRVSSRGRAIGRREVLFPTIAAPASRTTPIAPSIKAYPFRKPGSAHPPPGNAPKTPGRPLEVTQGICCTFLVTFL</sequence>
<reference evidence="1" key="2">
    <citation type="journal article" date="2020" name="Nat. Commun.">
        <title>Large-scale genome sequencing of mycorrhizal fungi provides insights into the early evolution of symbiotic traits.</title>
        <authorList>
            <person name="Miyauchi S."/>
            <person name="Kiss E."/>
            <person name="Kuo A."/>
            <person name="Drula E."/>
            <person name="Kohler A."/>
            <person name="Sanchez-Garcia M."/>
            <person name="Morin E."/>
            <person name="Andreopoulos B."/>
            <person name="Barry K.W."/>
            <person name="Bonito G."/>
            <person name="Buee M."/>
            <person name="Carver A."/>
            <person name="Chen C."/>
            <person name="Cichocki N."/>
            <person name="Clum A."/>
            <person name="Culley D."/>
            <person name="Crous P.W."/>
            <person name="Fauchery L."/>
            <person name="Girlanda M."/>
            <person name="Hayes R.D."/>
            <person name="Keri Z."/>
            <person name="LaButti K."/>
            <person name="Lipzen A."/>
            <person name="Lombard V."/>
            <person name="Magnuson J."/>
            <person name="Maillard F."/>
            <person name="Murat C."/>
            <person name="Nolan M."/>
            <person name="Ohm R.A."/>
            <person name="Pangilinan J."/>
            <person name="Pereira M.F."/>
            <person name="Perotto S."/>
            <person name="Peter M."/>
            <person name="Pfister S."/>
            <person name="Riley R."/>
            <person name="Sitrit Y."/>
            <person name="Stielow J.B."/>
            <person name="Szollosi G."/>
            <person name="Zifcakova L."/>
            <person name="Stursova M."/>
            <person name="Spatafora J.W."/>
            <person name="Tedersoo L."/>
            <person name="Vaario L.M."/>
            <person name="Yamada A."/>
            <person name="Yan M."/>
            <person name="Wang P."/>
            <person name="Xu J."/>
            <person name="Bruns T."/>
            <person name="Baldrian P."/>
            <person name="Vilgalys R."/>
            <person name="Dunand C."/>
            <person name="Henrissat B."/>
            <person name="Grigoriev I.V."/>
            <person name="Hibbett D."/>
            <person name="Nagy L.G."/>
            <person name="Martin F.M."/>
        </authorList>
    </citation>
    <scope>NUCLEOTIDE SEQUENCE</scope>
    <source>
        <strain evidence="1">P2</strain>
    </source>
</reference>
<reference evidence="1" key="1">
    <citation type="submission" date="2019-10" db="EMBL/GenBank/DDBJ databases">
        <authorList>
            <consortium name="DOE Joint Genome Institute"/>
            <person name="Kuo A."/>
            <person name="Miyauchi S."/>
            <person name="Kiss E."/>
            <person name="Drula E."/>
            <person name="Kohler A."/>
            <person name="Sanchez-Garcia M."/>
            <person name="Andreopoulos B."/>
            <person name="Barry K.W."/>
            <person name="Bonito G."/>
            <person name="Buee M."/>
            <person name="Carver A."/>
            <person name="Chen C."/>
            <person name="Cichocki N."/>
            <person name="Clum A."/>
            <person name="Culley D."/>
            <person name="Crous P.W."/>
            <person name="Fauchery L."/>
            <person name="Girlanda M."/>
            <person name="Hayes R."/>
            <person name="Keri Z."/>
            <person name="Labutti K."/>
            <person name="Lipzen A."/>
            <person name="Lombard V."/>
            <person name="Magnuson J."/>
            <person name="Maillard F."/>
            <person name="Morin E."/>
            <person name="Murat C."/>
            <person name="Nolan M."/>
            <person name="Ohm R."/>
            <person name="Pangilinan J."/>
            <person name="Pereira M."/>
            <person name="Perotto S."/>
            <person name="Peter M."/>
            <person name="Riley R."/>
            <person name="Sitrit Y."/>
            <person name="Stielow B."/>
            <person name="Szollosi G."/>
            <person name="Zifcakova L."/>
            <person name="Stursova M."/>
            <person name="Spatafora J.W."/>
            <person name="Tedersoo L."/>
            <person name="Vaario L.-M."/>
            <person name="Yamada A."/>
            <person name="Yan M."/>
            <person name="Wang P."/>
            <person name="Xu J."/>
            <person name="Bruns T."/>
            <person name="Baldrian P."/>
            <person name="Vilgalys R."/>
            <person name="Henrissat B."/>
            <person name="Grigoriev I.V."/>
            <person name="Hibbett D."/>
            <person name="Nagy L.G."/>
            <person name="Martin F.M."/>
        </authorList>
    </citation>
    <scope>NUCLEOTIDE SEQUENCE</scope>
    <source>
        <strain evidence="1">P2</strain>
    </source>
</reference>
<dbReference type="Proteomes" id="UP000886501">
    <property type="component" value="Unassembled WGS sequence"/>
</dbReference>
<protein>
    <submittedName>
        <fullName evidence="1">Uncharacterized protein</fullName>
    </submittedName>
</protein>
<evidence type="ECO:0000313" key="1">
    <source>
        <dbReference type="EMBL" id="KAF9642797.1"/>
    </source>
</evidence>
<name>A0ACB6YZT6_THEGA</name>
<dbReference type="EMBL" id="MU118355">
    <property type="protein sequence ID" value="KAF9642797.1"/>
    <property type="molecule type" value="Genomic_DNA"/>
</dbReference>
<organism evidence="1 2">
    <name type="scientific">Thelephora ganbajun</name>
    <name type="common">Ganba fungus</name>
    <dbReference type="NCBI Taxonomy" id="370292"/>
    <lineage>
        <taxon>Eukaryota</taxon>
        <taxon>Fungi</taxon>
        <taxon>Dikarya</taxon>
        <taxon>Basidiomycota</taxon>
        <taxon>Agaricomycotina</taxon>
        <taxon>Agaricomycetes</taxon>
        <taxon>Thelephorales</taxon>
        <taxon>Thelephoraceae</taxon>
        <taxon>Thelephora</taxon>
    </lineage>
</organism>
<proteinExistence type="predicted"/>
<accession>A0ACB6YZT6</accession>
<keyword evidence="2" id="KW-1185">Reference proteome</keyword>
<gene>
    <name evidence="1" type="ORF">BDM02DRAFT_1875512</name>
</gene>
<evidence type="ECO:0000313" key="2">
    <source>
        <dbReference type="Proteomes" id="UP000886501"/>
    </source>
</evidence>